<evidence type="ECO:0000313" key="1">
    <source>
        <dbReference type="EMBL" id="EFE48583.1"/>
    </source>
</evidence>
<evidence type="ECO:0000313" key="2">
    <source>
        <dbReference type="Proteomes" id="UP000005536"/>
    </source>
</evidence>
<organism evidence="1 2">
    <name type="scientific">Neisseria elongata subsp. glycolytica ATCC 29315</name>
    <dbReference type="NCBI Taxonomy" id="546263"/>
    <lineage>
        <taxon>Bacteria</taxon>
        <taxon>Pseudomonadati</taxon>
        <taxon>Pseudomonadota</taxon>
        <taxon>Betaproteobacteria</taxon>
        <taxon>Neisseriales</taxon>
        <taxon>Neisseriaceae</taxon>
        <taxon>Neisseria</taxon>
    </lineage>
</organism>
<protein>
    <submittedName>
        <fullName evidence="1">Uncharacterized protein</fullName>
    </submittedName>
</protein>
<accession>D4DTZ9</accession>
<reference evidence="1 2" key="1">
    <citation type="submission" date="2010-02" db="EMBL/GenBank/DDBJ databases">
        <authorList>
            <person name="Weinstock G."/>
            <person name="Sodergren E."/>
            <person name="Clifton S."/>
            <person name="Fulton L."/>
            <person name="Fulton B."/>
            <person name="Courtney L."/>
            <person name="Fronick C."/>
            <person name="Harrison M."/>
            <person name="Strong C."/>
            <person name="Farmer C."/>
            <person name="Delahaunty K."/>
            <person name="Markovic C."/>
            <person name="Hall O."/>
            <person name="Minx P."/>
            <person name="Tomlinson C."/>
            <person name="Mitreva M."/>
            <person name="Nelson J."/>
            <person name="Hou S."/>
            <person name="Wollam A."/>
            <person name="Pepin K.H."/>
            <person name="Johnson M."/>
            <person name="Bhonagiri V."/>
            <person name="Zhang X."/>
            <person name="Suruliraj S."/>
            <person name="Warren W."/>
            <person name="Chinwalla A."/>
            <person name="Mardis E.R."/>
            <person name="Wilson R.K."/>
        </authorList>
    </citation>
    <scope>NUCLEOTIDE SEQUENCE [LARGE SCALE GENOMIC DNA]</scope>
    <source>
        <strain evidence="1 2">ATCC 29315</strain>
    </source>
</reference>
<gene>
    <name evidence="1" type="ORF">NEIELOOT_02557</name>
</gene>
<dbReference type="EMBL" id="ADBF01000253">
    <property type="protein sequence ID" value="EFE48583.1"/>
    <property type="molecule type" value="Genomic_DNA"/>
</dbReference>
<comment type="caution">
    <text evidence="1">The sequence shown here is derived from an EMBL/GenBank/DDBJ whole genome shotgun (WGS) entry which is preliminary data.</text>
</comment>
<dbReference type="Proteomes" id="UP000005536">
    <property type="component" value="Unassembled WGS sequence"/>
</dbReference>
<name>D4DTZ9_NEIEG</name>
<proteinExistence type="predicted"/>
<dbReference type="AlphaFoldDB" id="D4DTZ9"/>
<sequence length="97" mass="10030">MQHDRAGCFGGFGQMARTVPIDGKRPSGIALGFIDRRIGGGIDDVVGTESFHRPPYAATVGNIECRGIGDGEFGIAFELCFQAVADLAAAAGNQDSG</sequence>